<feature type="compositionally biased region" description="Gly residues" evidence="1">
    <location>
        <begin position="283"/>
        <end position="294"/>
    </location>
</feature>
<reference evidence="2 3" key="1">
    <citation type="journal article" date="2023" name="IScience">
        <title>Expanded male sex-determining region conserved during the evolution of homothallism in the green alga Volvox.</title>
        <authorList>
            <person name="Yamamoto K."/>
            <person name="Matsuzaki R."/>
            <person name="Mahakham W."/>
            <person name="Heman W."/>
            <person name="Sekimoto H."/>
            <person name="Kawachi M."/>
            <person name="Minakuchi Y."/>
            <person name="Toyoda A."/>
            <person name="Nozaki H."/>
        </authorList>
    </citation>
    <scope>NUCLEOTIDE SEQUENCE [LARGE SCALE GENOMIC DNA]</scope>
    <source>
        <strain evidence="2 3">NIES-4468</strain>
    </source>
</reference>
<dbReference type="Proteomes" id="UP001165090">
    <property type="component" value="Unassembled WGS sequence"/>
</dbReference>
<evidence type="ECO:0000313" key="2">
    <source>
        <dbReference type="EMBL" id="GLI64694.1"/>
    </source>
</evidence>
<feature type="region of interest" description="Disordered" evidence="1">
    <location>
        <begin position="80"/>
        <end position="127"/>
    </location>
</feature>
<comment type="caution">
    <text evidence="2">The sequence shown here is derived from an EMBL/GenBank/DDBJ whole genome shotgun (WGS) entry which is preliminary data.</text>
</comment>
<protein>
    <submittedName>
        <fullName evidence="2">Uncharacterized protein</fullName>
    </submittedName>
</protein>
<evidence type="ECO:0000313" key="3">
    <source>
        <dbReference type="Proteomes" id="UP001165090"/>
    </source>
</evidence>
<gene>
    <name evidence="2" type="ORF">VaNZ11_008049</name>
</gene>
<feature type="compositionally biased region" description="Polar residues" evidence="1">
    <location>
        <begin position="91"/>
        <end position="101"/>
    </location>
</feature>
<sequence length="475" mass="50546">MKGCPAYEVRHISVLHFGRFSSVRRGQLLFASTTTATIKTLVPTFCTTRQLTAPPTPTANLTTNIRTACSCPSDQHPASSFSESSSVQPSATPDSSPKVSTSPLAAAAPKAAARSPGPAGSAPKPAPSNTNFCQMLSRYRSVSVLALPGFYNNPAQGFEENREWCQECIRKAGSGEILRTAFRLWDGPLFGIAHQDGQFAALEEGPAGEAVTPVPEGLAKGLSLDLDFLVGLAELTRNLQYNAYSSESDYNVIPIILEPRLDASRRLAPAGEPQSSSHAAASGSGGGNGGGGDGGGGCWWSLEQALATPLSWEEVAASLGVPWNLAEVAVPPVRFDSKEAFLSHIVKKHVSHMDGGEFLDRIAAQNESRVNLPGSPAASAASRLLLQPEEIWRQIGLGTELPPPLPPQQQQEQQRNPETMLLAVREFADVVTFPVVLEVVVGSDELGWNPIPLLWLGRSRRSGAILGLMTAVVWT</sequence>
<feature type="region of interest" description="Disordered" evidence="1">
    <location>
        <begin position="267"/>
        <end position="294"/>
    </location>
</feature>
<accession>A0ABQ5S4H5</accession>
<evidence type="ECO:0000256" key="1">
    <source>
        <dbReference type="SAM" id="MobiDB-lite"/>
    </source>
</evidence>
<keyword evidence="3" id="KW-1185">Reference proteome</keyword>
<name>A0ABQ5S4H5_9CHLO</name>
<feature type="compositionally biased region" description="Low complexity" evidence="1">
    <location>
        <begin position="102"/>
        <end position="123"/>
    </location>
</feature>
<feature type="compositionally biased region" description="Low complexity" evidence="1">
    <location>
        <begin position="80"/>
        <end position="90"/>
    </location>
</feature>
<organism evidence="2 3">
    <name type="scientific">Volvox africanus</name>
    <dbReference type="NCBI Taxonomy" id="51714"/>
    <lineage>
        <taxon>Eukaryota</taxon>
        <taxon>Viridiplantae</taxon>
        <taxon>Chlorophyta</taxon>
        <taxon>core chlorophytes</taxon>
        <taxon>Chlorophyceae</taxon>
        <taxon>CS clade</taxon>
        <taxon>Chlamydomonadales</taxon>
        <taxon>Volvocaceae</taxon>
        <taxon>Volvox</taxon>
    </lineage>
</organism>
<proteinExistence type="predicted"/>
<feature type="region of interest" description="Disordered" evidence="1">
    <location>
        <begin position="397"/>
        <end position="416"/>
    </location>
</feature>
<dbReference type="EMBL" id="BSDZ01000020">
    <property type="protein sequence ID" value="GLI64694.1"/>
    <property type="molecule type" value="Genomic_DNA"/>
</dbReference>